<proteinExistence type="predicted"/>
<evidence type="ECO:0000313" key="2">
    <source>
        <dbReference type="Proteomes" id="UP000004848"/>
    </source>
</evidence>
<reference evidence="1 2" key="1">
    <citation type="submission" date="2006-05" db="EMBL/GenBank/DDBJ databases">
        <authorList>
            <person name="King G."/>
            <person name="Ferriera S."/>
            <person name="Johnson J."/>
            <person name="Kravitz S."/>
            <person name="Beeson K."/>
            <person name="Sutton G."/>
            <person name="Rogers Y.-H."/>
            <person name="Friedman R."/>
            <person name="Frazier M."/>
            <person name="Venter J.C."/>
        </authorList>
    </citation>
    <scope>NUCLEOTIDE SEQUENCE [LARGE SCALE GENOMIC DNA]</scope>
    <source>
        <strain evidence="2">ATCC 25650 / DSM 13394 / JCM 20685 / NBRC 16684 / NCIMB 2208 / IAM 12614 / B1</strain>
    </source>
</reference>
<name>A0NMR2_ROSAI</name>
<organism evidence="1 2">
    <name type="scientific">Roseibium aggregatum (strain ATCC 25650 / DSM 13394 / JCM 20685 / NBRC 16684 / NCIMB 2208 / IAM 12614 / B1)</name>
    <name type="common">Stappia aggregata</name>
    <dbReference type="NCBI Taxonomy" id="384765"/>
    <lineage>
        <taxon>Bacteria</taxon>
        <taxon>Pseudomonadati</taxon>
        <taxon>Pseudomonadota</taxon>
        <taxon>Alphaproteobacteria</taxon>
        <taxon>Hyphomicrobiales</taxon>
        <taxon>Stappiaceae</taxon>
        <taxon>Roseibium</taxon>
    </lineage>
</organism>
<protein>
    <submittedName>
        <fullName evidence="1">Uncharacterized protein</fullName>
    </submittedName>
</protein>
<accession>A0NMR2</accession>
<sequence>MHKRLFRARQEKLVQNQGLSNRMLDLLPL</sequence>
<comment type="caution">
    <text evidence="1">The sequence shown here is derived from an EMBL/GenBank/DDBJ whole genome shotgun (WGS) entry which is preliminary data.</text>
</comment>
<gene>
    <name evidence="1" type="ORF">SIAM614_11023</name>
</gene>
<evidence type="ECO:0000313" key="1">
    <source>
        <dbReference type="EMBL" id="EAV46357.1"/>
    </source>
</evidence>
<dbReference type="AlphaFoldDB" id="A0NMR2"/>
<dbReference type="EMBL" id="AAUW01000001">
    <property type="protein sequence ID" value="EAV46357.1"/>
    <property type="molecule type" value="Genomic_DNA"/>
</dbReference>
<dbReference type="Proteomes" id="UP000004848">
    <property type="component" value="Unassembled WGS sequence"/>
</dbReference>